<keyword evidence="1" id="KW-0472">Membrane</keyword>
<reference evidence="2 3" key="1">
    <citation type="journal article" date="2012" name="Int. J. Syst. Evol. Microbiol.">
        <title>Vibrio caribbeanicus sp. nov., isolated from the marine sponge Scleritoderma cyanea.</title>
        <authorList>
            <person name="Hoffmann M."/>
            <person name="Monday S.R."/>
            <person name="Allard M.W."/>
            <person name="Strain E.A."/>
            <person name="Whittaker P."/>
            <person name="Naum M."/>
            <person name="McCarthy P.J."/>
            <person name="Lopez J.V."/>
            <person name="Fischer M."/>
            <person name="Brown E.W."/>
        </authorList>
    </citation>
    <scope>NUCLEOTIDE SEQUENCE [LARGE SCALE GENOMIC DNA]</scope>
    <source>
        <strain evidence="2 3">ATCC 700023</strain>
    </source>
</reference>
<dbReference type="RefSeq" id="WP_006714563.1">
    <property type="nucleotide sequence ID" value="NZ_AFWF01000303.1"/>
</dbReference>
<accession>F9S7V5</accession>
<feature type="transmembrane region" description="Helical" evidence="1">
    <location>
        <begin position="42"/>
        <end position="59"/>
    </location>
</feature>
<evidence type="ECO:0000313" key="3">
    <source>
        <dbReference type="Proteomes" id="UP000004605"/>
    </source>
</evidence>
<gene>
    <name evidence="2" type="ORF">VII00023_20712</name>
</gene>
<sequence length="62" mass="6739">MSKSSVSPNDNSFHRIAILAVVAIKLGWIAATVCLIINEHQYWAIVTFICALCVGYSVQSKG</sequence>
<feature type="transmembrane region" description="Helical" evidence="1">
    <location>
        <begin position="12"/>
        <end position="35"/>
    </location>
</feature>
<evidence type="ECO:0000313" key="2">
    <source>
        <dbReference type="EMBL" id="EGU31005.1"/>
    </source>
</evidence>
<keyword evidence="1" id="KW-1133">Transmembrane helix</keyword>
<keyword evidence="3" id="KW-1185">Reference proteome</keyword>
<dbReference type="AlphaFoldDB" id="F9S7V5"/>
<organism evidence="2 3">
    <name type="scientific">Vibrio ichthyoenteri ATCC 700023</name>
    <dbReference type="NCBI Taxonomy" id="870968"/>
    <lineage>
        <taxon>Bacteria</taxon>
        <taxon>Pseudomonadati</taxon>
        <taxon>Pseudomonadota</taxon>
        <taxon>Gammaproteobacteria</taxon>
        <taxon>Vibrionales</taxon>
        <taxon>Vibrionaceae</taxon>
        <taxon>Vibrio</taxon>
    </lineage>
</organism>
<proteinExistence type="predicted"/>
<evidence type="ECO:0000256" key="1">
    <source>
        <dbReference type="SAM" id="Phobius"/>
    </source>
</evidence>
<protein>
    <submittedName>
        <fullName evidence="2">Uncharacterized protein</fullName>
    </submittedName>
</protein>
<dbReference type="Proteomes" id="UP000004605">
    <property type="component" value="Unassembled WGS sequence"/>
</dbReference>
<comment type="caution">
    <text evidence="2">The sequence shown here is derived from an EMBL/GenBank/DDBJ whole genome shotgun (WGS) entry which is preliminary data.</text>
</comment>
<name>F9S7V5_9VIBR</name>
<keyword evidence="1" id="KW-0812">Transmembrane</keyword>
<dbReference type="EMBL" id="AFWF01000303">
    <property type="protein sequence ID" value="EGU31005.1"/>
    <property type="molecule type" value="Genomic_DNA"/>
</dbReference>